<dbReference type="EMBL" id="KV417600">
    <property type="protein sequence ID" value="KZP15847.1"/>
    <property type="molecule type" value="Genomic_DNA"/>
</dbReference>
<evidence type="ECO:0000313" key="6">
    <source>
        <dbReference type="Proteomes" id="UP000076532"/>
    </source>
</evidence>
<evidence type="ECO:0000259" key="4">
    <source>
        <dbReference type="Pfam" id="PF05426"/>
    </source>
</evidence>
<dbReference type="GO" id="GO:0042597">
    <property type="term" value="C:periplasmic space"/>
    <property type="evidence" value="ECO:0007669"/>
    <property type="project" value="InterPro"/>
</dbReference>
<dbReference type="GO" id="GO:0016829">
    <property type="term" value="F:lyase activity"/>
    <property type="evidence" value="ECO:0007669"/>
    <property type="project" value="UniProtKB-KW"/>
</dbReference>
<feature type="signal peptide" evidence="3">
    <location>
        <begin position="1"/>
        <end position="16"/>
    </location>
</feature>
<dbReference type="SUPFAM" id="SSF48230">
    <property type="entry name" value="Chondroitin AC/alginate lyase"/>
    <property type="match status" value="1"/>
</dbReference>
<evidence type="ECO:0000313" key="5">
    <source>
        <dbReference type="EMBL" id="KZP15847.1"/>
    </source>
</evidence>
<organism evidence="5 6">
    <name type="scientific">Athelia psychrophila</name>
    <dbReference type="NCBI Taxonomy" id="1759441"/>
    <lineage>
        <taxon>Eukaryota</taxon>
        <taxon>Fungi</taxon>
        <taxon>Dikarya</taxon>
        <taxon>Basidiomycota</taxon>
        <taxon>Agaricomycotina</taxon>
        <taxon>Agaricomycetes</taxon>
        <taxon>Agaricomycetidae</taxon>
        <taxon>Atheliales</taxon>
        <taxon>Atheliaceae</taxon>
        <taxon>Athelia</taxon>
    </lineage>
</organism>
<evidence type="ECO:0000256" key="1">
    <source>
        <dbReference type="ARBA" id="ARBA00022729"/>
    </source>
</evidence>
<name>A0A166EK75_9AGAM</name>
<keyword evidence="6" id="KW-1185">Reference proteome</keyword>
<feature type="domain" description="Alginate lyase" evidence="4">
    <location>
        <begin position="63"/>
        <end position="351"/>
    </location>
</feature>
<protein>
    <submittedName>
        <fullName evidence="5">Chondroitin AC/alginate lyase</fullName>
    </submittedName>
</protein>
<sequence>MVRFLSIIFAIVPVLAVSYADYDNDFVDPSYILSKDFASTTAEAQQSIVQWADRLGSQGPWSVINKTVLPPTGNKQDYLSWAPYSWPNCSNVDNTTELTPPQMWAQCNYDYRDGQFNPDRLLVNNTGQFQAMSDAVFYNTLAWVLTGKSNYSANAAHFLDTWFLDPTTGMTPNLQYAQMNRGPTGQVGTHTGALDLKAMAKITSAILILRGGNSPDWTIVLDTQMSNWTTHYVDWLTTSPIAYLEWTATNNHGTYFYNQLSSLYILLNDTTAAKNSTQFYFDGLYQTQINSTGDQPREAARTHPYHYRCYNLAAMIVNAKIGKYLGLNMWNKTSAAGTTIKDALDMAMSVTLNATDGDGPIWELYPAIAAVGAAYGDPDNKYASFLANADNQYPAQPYFLFNQNFSDSGLSATSGPTASASGDRLSISSLGAGYYAVILLVTAALSL</sequence>
<evidence type="ECO:0000256" key="2">
    <source>
        <dbReference type="ARBA" id="ARBA00023239"/>
    </source>
</evidence>
<dbReference type="InterPro" id="IPR008397">
    <property type="entry name" value="Alginate_lyase_dom"/>
</dbReference>
<proteinExistence type="predicted"/>
<dbReference type="Gene3D" id="1.50.10.100">
    <property type="entry name" value="Chondroitin AC/alginate lyase"/>
    <property type="match status" value="1"/>
</dbReference>
<dbReference type="OrthoDB" id="63533at2759"/>
<feature type="chain" id="PRO_5007872793" evidence="3">
    <location>
        <begin position="17"/>
        <end position="447"/>
    </location>
</feature>
<dbReference type="InterPro" id="IPR008929">
    <property type="entry name" value="Chondroitin_lyas"/>
</dbReference>
<dbReference type="Proteomes" id="UP000076532">
    <property type="component" value="Unassembled WGS sequence"/>
</dbReference>
<keyword evidence="2 5" id="KW-0456">Lyase</keyword>
<gene>
    <name evidence="5" type="ORF">FIBSPDRAFT_1047905</name>
</gene>
<evidence type="ECO:0000256" key="3">
    <source>
        <dbReference type="SAM" id="SignalP"/>
    </source>
</evidence>
<accession>A0A166EK75</accession>
<keyword evidence="1 3" id="KW-0732">Signal</keyword>
<dbReference type="STRING" id="436010.A0A166EK75"/>
<dbReference type="Pfam" id="PF05426">
    <property type="entry name" value="Alginate_lyase"/>
    <property type="match status" value="1"/>
</dbReference>
<dbReference type="AlphaFoldDB" id="A0A166EK75"/>
<reference evidence="5 6" key="1">
    <citation type="journal article" date="2016" name="Mol. Biol. Evol.">
        <title>Comparative Genomics of Early-Diverging Mushroom-Forming Fungi Provides Insights into the Origins of Lignocellulose Decay Capabilities.</title>
        <authorList>
            <person name="Nagy L.G."/>
            <person name="Riley R."/>
            <person name="Tritt A."/>
            <person name="Adam C."/>
            <person name="Daum C."/>
            <person name="Floudas D."/>
            <person name="Sun H."/>
            <person name="Yadav J.S."/>
            <person name="Pangilinan J."/>
            <person name="Larsson K.H."/>
            <person name="Matsuura K."/>
            <person name="Barry K."/>
            <person name="Labutti K."/>
            <person name="Kuo R."/>
            <person name="Ohm R.A."/>
            <person name="Bhattacharya S.S."/>
            <person name="Shirouzu T."/>
            <person name="Yoshinaga Y."/>
            <person name="Martin F.M."/>
            <person name="Grigoriev I.V."/>
            <person name="Hibbett D.S."/>
        </authorList>
    </citation>
    <scope>NUCLEOTIDE SEQUENCE [LARGE SCALE GENOMIC DNA]</scope>
    <source>
        <strain evidence="5 6">CBS 109695</strain>
    </source>
</reference>